<keyword evidence="2" id="KW-1185">Reference proteome</keyword>
<dbReference type="RefSeq" id="WP_239119533.1">
    <property type="nucleotide sequence ID" value="NZ_BOOR01000061.1"/>
</dbReference>
<evidence type="ECO:0000313" key="2">
    <source>
        <dbReference type="Proteomes" id="UP000605992"/>
    </source>
</evidence>
<dbReference type="AlphaFoldDB" id="A0A8J4DCU3"/>
<proteinExistence type="predicted"/>
<dbReference type="InterPro" id="IPR023353">
    <property type="entry name" value="LemA-like_dom_sf"/>
</dbReference>
<reference evidence="1" key="1">
    <citation type="submission" date="2021-01" db="EMBL/GenBank/DDBJ databases">
        <title>Whole genome shotgun sequence of Planotetraspora thailandica NBRC 104271.</title>
        <authorList>
            <person name="Komaki H."/>
            <person name="Tamura T."/>
        </authorList>
    </citation>
    <scope>NUCLEOTIDE SEQUENCE</scope>
    <source>
        <strain evidence="1">NBRC 104271</strain>
    </source>
</reference>
<comment type="caution">
    <text evidence="1">The sequence shown here is derived from an EMBL/GenBank/DDBJ whole genome shotgun (WGS) entry which is preliminary data.</text>
</comment>
<dbReference type="Gene3D" id="1.20.1440.20">
    <property type="entry name" value="LemA-like domain"/>
    <property type="match status" value="1"/>
</dbReference>
<gene>
    <name evidence="1" type="ORF">Pth03_65730</name>
</gene>
<accession>A0A8J4DCU3</accession>
<organism evidence="1 2">
    <name type="scientific">Planotetraspora thailandica</name>
    <dbReference type="NCBI Taxonomy" id="487172"/>
    <lineage>
        <taxon>Bacteria</taxon>
        <taxon>Bacillati</taxon>
        <taxon>Actinomycetota</taxon>
        <taxon>Actinomycetes</taxon>
        <taxon>Streptosporangiales</taxon>
        <taxon>Streptosporangiaceae</taxon>
        <taxon>Planotetraspora</taxon>
    </lineage>
</organism>
<evidence type="ECO:0000313" key="1">
    <source>
        <dbReference type="EMBL" id="GII58184.1"/>
    </source>
</evidence>
<sequence length="183" mass="20078">MTAISILGVVLALLALLALASVYVSWRAGRLDRLHIRLETAQAALDAALLRRAGVSLELAGSRVLDPATSLVLAAAAHEARTAGPDEREHAESDLSKTLRAVVDQERFKEKLAEHPAGPELIKELDTAVTKVVYSRRFFNNAVAVTRTAQRRWLARTLRLAGHTEYPQFFEIDDAPPKSFATE</sequence>
<dbReference type="EMBL" id="BOOR01000061">
    <property type="protein sequence ID" value="GII58184.1"/>
    <property type="molecule type" value="Genomic_DNA"/>
</dbReference>
<dbReference type="Proteomes" id="UP000605992">
    <property type="component" value="Unassembled WGS sequence"/>
</dbReference>
<name>A0A8J4DCU3_9ACTN</name>
<protein>
    <submittedName>
        <fullName evidence="1">Membrane protein</fullName>
    </submittedName>
</protein>